<evidence type="ECO:0000256" key="5">
    <source>
        <dbReference type="ARBA" id="ARBA00022989"/>
    </source>
</evidence>
<dbReference type="SUPFAM" id="SSF52540">
    <property type="entry name" value="P-loop containing nucleoside triphosphate hydrolases"/>
    <property type="match status" value="1"/>
</dbReference>
<protein>
    <submittedName>
        <fullName evidence="10">ATP-binding cassette subfamily C protein CydC</fullName>
    </submittedName>
</protein>
<comment type="caution">
    <text evidence="10">The sequence shown here is derived from an EMBL/GenBank/DDBJ whole genome shotgun (WGS) entry which is preliminary data.</text>
</comment>
<feature type="transmembrane region" description="Helical" evidence="7">
    <location>
        <begin position="167"/>
        <end position="187"/>
    </location>
</feature>
<feature type="domain" description="ABC transmembrane type-1" evidence="9">
    <location>
        <begin position="52"/>
        <end position="335"/>
    </location>
</feature>
<keyword evidence="2 7" id="KW-0812">Transmembrane</keyword>
<evidence type="ECO:0000256" key="1">
    <source>
        <dbReference type="ARBA" id="ARBA00004651"/>
    </source>
</evidence>
<evidence type="ECO:0000259" key="8">
    <source>
        <dbReference type="PROSITE" id="PS50893"/>
    </source>
</evidence>
<name>A0ABU1T421_9ACTO</name>
<feature type="domain" description="ABC transporter" evidence="8">
    <location>
        <begin position="386"/>
        <end position="635"/>
    </location>
</feature>
<dbReference type="SUPFAM" id="SSF90123">
    <property type="entry name" value="ABC transporter transmembrane region"/>
    <property type="match status" value="1"/>
</dbReference>
<evidence type="ECO:0000256" key="3">
    <source>
        <dbReference type="ARBA" id="ARBA00022741"/>
    </source>
</evidence>
<gene>
    <name evidence="10" type="ORF">J2S36_001675</name>
</gene>
<keyword evidence="6 7" id="KW-0472">Membrane</keyword>
<dbReference type="InterPro" id="IPR003439">
    <property type="entry name" value="ABC_transporter-like_ATP-bd"/>
</dbReference>
<evidence type="ECO:0000259" key="9">
    <source>
        <dbReference type="PROSITE" id="PS50929"/>
    </source>
</evidence>
<keyword evidence="4 10" id="KW-0067">ATP-binding</keyword>
<reference evidence="10 11" key="1">
    <citation type="submission" date="2023-07" db="EMBL/GenBank/DDBJ databases">
        <title>Sequencing the genomes of 1000 actinobacteria strains.</title>
        <authorList>
            <person name="Klenk H.-P."/>
        </authorList>
    </citation>
    <scope>NUCLEOTIDE SEQUENCE [LARGE SCALE GENOMIC DNA]</scope>
    <source>
        <strain evidence="10 11">DSM 15539</strain>
    </source>
</reference>
<evidence type="ECO:0000256" key="4">
    <source>
        <dbReference type="ARBA" id="ARBA00022840"/>
    </source>
</evidence>
<accession>A0ABU1T421</accession>
<dbReference type="PANTHER" id="PTHR43394:SF1">
    <property type="entry name" value="ATP-BINDING CASSETTE SUB-FAMILY B MEMBER 10, MITOCHONDRIAL"/>
    <property type="match status" value="1"/>
</dbReference>
<feature type="transmembrane region" description="Helical" evidence="7">
    <location>
        <begin position="270"/>
        <end position="296"/>
    </location>
</feature>
<dbReference type="EMBL" id="JAVDUJ010000001">
    <property type="protein sequence ID" value="MDR6940132.1"/>
    <property type="molecule type" value="Genomic_DNA"/>
</dbReference>
<keyword evidence="3" id="KW-0547">Nucleotide-binding</keyword>
<evidence type="ECO:0000256" key="2">
    <source>
        <dbReference type="ARBA" id="ARBA00022692"/>
    </source>
</evidence>
<dbReference type="InterPro" id="IPR011527">
    <property type="entry name" value="ABC1_TM_dom"/>
</dbReference>
<dbReference type="Gene3D" id="1.20.1560.10">
    <property type="entry name" value="ABC transporter type 1, transmembrane domain"/>
    <property type="match status" value="1"/>
</dbReference>
<dbReference type="InterPro" id="IPR003593">
    <property type="entry name" value="AAA+_ATPase"/>
</dbReference>
<dbReference type="Pfam" id="PF00005">
    <property type="entry name" value="ABC_tran"/>
    <property type="match status" value="1"/>
</dbReference>
<dbReference type="PROSITE" id="PS50893">
    <property type="entry name" value="ABC_TRANSPORTER_2"/>
    <property type="match status" value="1"/>
</dbReference>
<evidence type="ECO:0000313" key="11">
    <source>
        <dbReference type="Proteomes" id="UP001266099"/>
    </source>
</evidence>
<evidence type="ECO:0000256" key="7">
    <source>
        <dbReference type="SAM" id="Phobius"/>
    </source>
</evidence>
<dbReference type="PANTHER" id="PTHR43394">
    <property type="entry name" value="ATP-DEPENDENT PERMEASE MDL1, MITOCHONDRIAL"/>
    <property type="match status" value="1"/>
</dbReference>
<keyword evidence="11" id="KW-1185">Reference proteome</keyword>
<dbReference type="InterPro" id="IPR036640">
    <property type="entry name" value="ABC1_TM_sf"/>
</dbReference>
<dbReference type="Proteomes" id="UP001266099">
    <property type="component" value="Unassembled WGS sequence"/>
</dbReference>
<keyword evidence="5 7" id="KW-1133">Transmembrane helix</keyword>
<dbReference type="SMART" id="SM00382">
    <property type="entry name" value="AAA"/>
    <property type="match status" value="1"/>
</dbReference>
<dbReference type="InterPro" id="IPR017871">
    <property type="entry name" value="ABC_transporter-like_CS"/>
</dbReference>
<dbReference type="NCBIfam" id="TIGR02868">
    <property type="entry name" value="CydC"/>
    <property type="match status" value="1"/>
</dbReference>
<sequence length="639" mass="67826">MHDSLYQPEISVSDSKAHCQDSRQTKGVLPKAERDALRKCCKLLEINKKRFILATIFGSGAIGSGIGLGSVSAWLIARAAQLPPVLDLSIAATAVRAFGVGKAIFRYLERISSHWIALKGMSAIRTHAYSKLAAAPTDRVASIRRGDLLARTGADVDALGDVVVKSLLPAAVAILTSVLSVMIVATLSPLTGIILAACLLFAGILGPYLAMRGARLAEIRQVEDQAELSAQALTLLEHAQELRVSGNLAQMEAAQERTEIRILRNRDRAALPMALASSIDLLALAISVISALWIGSMEVLDGSLSAVNLVVITLTPLAAFESTQRLTGAGIQLVRSARAALRIVEMLGANFQDPAIAQREDLCDGKITPSVPLRQNAGAELAKLTLTAENLALAWPGGPQIAHGIDLELQPGKAIAIVGPSGIGKSTLLSTLAGLIAPAAGTVALNGTAVSQLAREEISQHLILTAEDAHIFETSVLENLRVVRADVTYEEAEYLLAQAGLSNWLRQLPDGLDTMLGSDAATISGGERRRLLLARALAAQASFLLLDEPGEHLDPLTADQLIRDLLQAGKTSAKSAASADHRTERGIILVTHRLNPLDVADEVILLGEKPAQIIARGTHAELIARNSIYRWSVAQEVQE</sequence>
<feature type="transmembrane region" description="Helical" evidence="7">
    <location>
        <begin position="51"/>
        <end position="76"/>
    </location>
</feature>
<dbReference type="PROSITE" id="PS50929">
    <property type="entry name" value="ABC_TM1F"/>
    <property type="match status" value="1"/>
</dbReference>
<dbReference type="Pfam" id="PF00664">
    <property type="entry name" value="ABC_membrane"/>
    <property type="match status" value="1"/>
</dbReference>
<dbReference type="InterPro" id="IPR014223">
    <property type="entry name" value="ABC_CydC/D"/>
</dbReference>
<comment type="subcellular location">
    <subcellularLocation>
        <location evidence="1">Cell membrane</location>
        <topology evidence="1">Multi-pass membrane protein</topology>
    </subcellularLocation>
</comment>
<dbReference type="GO" id="GO:0005524">
    <property type="term" value="F:ATP binding"/>
    <property type="evidence" value="ECO:0007669"/>
    <property type="project" value="UniProtKB-KW"/>
</dbReference>
<dbReference type="InterPro" id="IPR027417">
    <property type="entry name" value="P-loop_NTPase"/>
</dbReference>
<dbReference type="PROSITE" id="PS00211">
    <property type="entry name" value="ABC_TRANSPORTER_1"/>
    <property type="match status" value="1"/>
</dbReference>
<feature type="transmembrane region" description="Helical" evidence="7">
    <location>
        <begin position="193"/>
        <end position="211"/>
    </location>
</feature>
<dbReference type="InterPro" id="IPR039421">
    <property type="entry name" value="Type_1_exporter"/>
</dbReference>
<proteinExistence type="predicted"/>
<evidence type="ECO:0000256" key="6">
    <source>
        <dbReference type="ARBA" id="ARBA00023136"/>
    </source>
</evidence>
<evidence type="ECO:0000313" key="10">
    <source>
        <dbReference type="EMBL" id="MDR6940132.1"/>
    </source>
</evidence>
<dbReference type="RefSeq" id="WP_309957378.1">
    <property type="nucleotide sequence ID" value="NZ_JAVDUJ010000001.1"/>
</dbReference>
<organism evidence="10 11">
    <name type="scientific">Arcanobacterium hippocoleae</name>
    <dbReference type="NCBI Taxonomy" id="149017"/>
    <lineage>
        <taxon>Bacteria</taxon>
        <taxon>Bacillati</taxon>
        <taxon>Actinomycetota</taxon>
        <taxon>Actinomycetes</taxon>
        <taxon>Actinomycetales</taxon>
        <taxon>Actinomycetaceae</taxon>
        <taxon>Arcanobacterium</taxon>
    </lineage>
</organism>
<dbReference type="Gene3D" id="3.40.50.300">
    <property type="entry name" value="P-loop containing nucleotide triphosphate hydrolases"/>
    <property type="match status" value="1"/>
</dbReference>